<dbReference type="Pfam" id="PF07963">
    <property type="entry name" value="N_methyl"/>
    <property type="match status" value="1"/>
</dbReference>
<feature type="coiled-coil region" evidence="2">
    <location>
        <begin position="35"/>
        <end position="62"/>
    </location>
</feature>
<dbReference type="NCBIfam" id="TIGR02532">
    <property type="entry name" value="IV_pilin_GFxxxE"/>
    <property type="match status" value="1"/>
</dbReference>
<dbReference type="InterPro" id="IPR000983">
    <property type="entry name" value="Bac_GSPG_pilin"/>
</dbReference>
<dbReference type="InterPro" id="IPR012902">
    <property type="entry name" value="N_methyl_site"/>
</dbReference>
<dbReference type="GO" id="GO:0015627">
    <property type="term" value="C:type II protein secretion system complex"/>
    <property type="evidence" value="ECO:0007669"/>
    <property type="project" value="InterPro"/>
</dbReference>
<comment type="caution">
    <text evidence="3">The sequence shown here is derived from an EMBL/GenBank/DDBJ whole genome shotgun (WGS) entry which is preliminary data.</text>
</comment>
<name>A0A497XAQ3_9PROT</name>
<keyword evidence="2" id="KW-0175">Coiled coil</keyword>
<reference evidence="3 4" key="1">
    <citation type="submission" date="2018-10" db="EMBL/GenBank/DDBJ databases">
        <title>Genomic Encyclopedia of Type Strains, Phase IV (KMG-IV): sequencing the most valuable type-strain genomes for metagenomic binning, comparative biology and taxonomic classification.</title>
        <authorList>
            <person name="Goeker M."/>
        </authorList>
    </citation>
    <scope>NUCLEOTIDE SEQUENCE [LARGE SCALE GENOMIC DNA]</scope>
    <source>
        <strain evidence="3 4">DSM 26916</strain>
    </source>
</reference>
<sequence>MKRAGGFTLIELAAVLAILGALASIALPLAEISVQRGHEQELRRALREIRDAIDAYKRAADEGRIARDAGSSGYPRSLAVLADGVTDARDSKRAKIYFLRRVPRDPMHPDAGLDAAATWGKRSYASEPDDPQEGEDVFDVFSRSHLLGLNGVEYRRW</sequence>
<dbReference type="Gene3D" id="3.30.700.10">
    <property type="entry name" value="Glycoprotein, Type 4 Pilin"/>
    <property type="match status" value="1"/>
</dbReference>
<keyword evidence="1" id="KW-0488">Methylation</keyword>
<accession>A0A497XAQ3</accession>
<gene>
    <name evidence="3" type="ORF">DFR35_2142</name>
</gene>
<keyword evidence="4" id="KW-1185">Reference proteome</keyword>
<evidence type="ECO:0000256" key="2">
    <source>
        <dbReference type="SAM" id="Coils"/>
    </source>
</evidence>
<dbReference type="InterPro" id="IPR045584">
    <property type="entry name" value="Pilin-like"/>
</dbReference>
<proteinExistence type="predicted"/>
<evidence type="ECO:0000256" key="1">
    <source>
        <dbReference type="ARBA" id="ARBA00022481"/>
    </source>
</evidence>
<protein>
    <submittedName>
        <fullName evidence="3">General secretion pathway protein G</fullName>
    </submittedName>
</protein>
<dbReference type="Proteomes" id="UP000268908">
    <property type="component" value="Unassembled WGS sequence"/>
</dbReference>
<dbReference type="PRINTS" id="PR00813">
    <property type="entry name" value="BCTERIALGSPG"/>
</dbReference>
<evidence type="ECO:0000313" key="4">
    <source>
        <dbReference type="Proteomes" id="UP000268908"/>
    </source>
</evidence>
<organism evidence="3 4">
    <name type="scientific">Sulfurisoma sediminicola</name>
    <dbReference type="NCBI Taxonomy" id="1381557"/>
    <lineage>
        <taxon>Bacteria</taxon>
        <taxon>Pseudomonadati</taxon>
        <taxon>Pseudomonadota</taxon>
        <taxon>Betaproteobacteria</taxon>
        <taxon>Nitrosomonadales</taxon>
        <taxon>Sterolibacteriaceae</taxon>
        <taxon>Sulfurisoma</taxon>
    </lineage>
</organism>
<dbReference type="EMBL" id="RCCI01000006">
    <property type="protein sequence ID" value="RLJ63518.1"/>
    <property type="molecule type" value="Genomic_DNA"/>
</dbReference>
<dbReference type="PROSITE" id="PS00409">
    <property type="entry name" value="PROKAR_NTER_METHYL"/>
    <property type="match status" value="1"/>
</dbReference>
<dbReference type="SUPFAM" id="SSF54523">
    <property type="entry name" value="Pili subunits"/>
    <property type="match status" value="1"/>
</dbReference>
<dbReference type="AlphaFoldDB" id="A0A497XAQ3"/>
<dbReference type="OrthoDB" id="9790526at2"/>
<dbReference type="GO" id="GO:0015628">
    <property type="term" value="P:protein secretion by the type II secretion system"/>
    <property type="evidence" value="ECO:0007669"/>
    <property type="project" value="InterPro"/>
</dbReference>
<evidence type="ECO:0000313" key="3">
    <source>
        <dbReference type="EMBL" id="RLJ63518.1"/>
    </source>
</evidence>
<dbReference type="RefSeq" id="WP_121242336.1">
    <property type="nucleotide sequence ID" value="NZ_BHVV01000003.1"/>
</dbReference>